<dbReference type="GO" id="GO:0005886">
    <property type="term" value="C:plasma membrane"/>
    <property type="evidence" value="ECO:0007669"/>
    <property type="project" value="UniProtKB-SubCell"/>
</dbReference>
<evidence type="ECO:0000256" key="3">
    <source>
        <dbReference type="ARBA" id="ARBA00009592"/>
    </source>
</evidence>
<dbReference type="InterPro" id="IPR001611">
    <property type="entry name" value="Leu-rich_rpt"/>
</dbReference>
<dbReference type="PANTHER" id="PTHR48063">
    <property type="entry name" value="LRR RECEPTOR-LIKE KINASE"/>
    <property type="match status" value="1"/>
</dbReference>
<dbReference type="Proteomes" id="UP000215914">
    <property type="component" value="Unassembled WGS sequence"/>
</dbReference>
<evidence type="ECO:0000256" key="7">
    <source>
        <dbReference type="ARBA" id="ARBA00022729"/>
    </source>
</evidence>
<evidence type="ECO:0000256" key="9">
    <source>
        <dbReference type="ARBA" id="ARBA00022989"/>
    </source>
</evidence>
<feature type="transmembrane region" description="Helical" evidence="12">
    <location>
        <begin position="832"/>
        <end position="854"/>
    </location>
</feature>
<dbReference type="GO" id="GO:0006952">
    <property type="term" value="P:defense response"/>
    <property type="evidence" value="ECO:0007669"/>
    <property type="project" value="UniProtKB-ARBA"/>
</dbReference>
<name>A0A9K3JRI8_HELAN</name>
<dbReference type="OrthoDB" id="1706571at2759"/>
<evidence type="ECO:0000256" key="12">
    <source>
        <dbReference type="SAM" id="Phobius"/>
    </source>
</evidence>
<accession>A0A9K3JRI8</accession>
<dbReference type="FunFam" id="3.80.10.10:FF:000111">
    <property type="entry name" value="LRR receptor-like serine/threonine-protein kinase ERECTA"/>
    <property type="match status" value="1"/>
</dbReference>
<evidence type="ECO:0000256" key="1">
    <source>
        <dbReference type="ARBA" id="ARBA00004162"/>
    </source>
</evidence>
<dbReference type="EMBL" id="MNCJ02000317">
    <property type="protein sequence ID" value="KAF5819932.1"/>
    <property type="molecule type" value="Genomic_DNA"/>
</dbReference>
<feature type="chain" id="PRO_5039950663" evidence="13">
    <location>
        <begin position="22"/>
        <end position="889"/>
    </location>
</feature>
<evidence type="ECO:0000256" key="5">
    <source>
        <dbReference type="ARBA" id="ARBA00022614"/>
    </source>
</evidence>
<proteinExistence type="inferred from homology"/>
<comment type="subcellular location">
    <subcellularLocation>
        <location evidence="1">Cell membrane</location>
        <topology evidence="1">Single-pass membrane protein</topology>
    </subcellularLocation>
    <subcellularLocation>
        <location evidence="2">Membrane</location>
        <topology evidence="2">Single-pass type I membrane protein</topology>
    </subcellularLocation>
</comment>
<dbReference type="PRINTS" id="PR00019">
    <property type="entry name" value="LEURICHRPT"/>
</dbReference>
<comment type="similarity">
    <text evidence="3">Belongs to the RLP family.</text>
</comment>
<dbReference type="AlphaFoldDB" id="A0A9K3JRI8"/>
<keyword evidence="11" id="KW-0325">Glycoprotein</keyword>
<dbReference type="InterPro" id="IPR046956">
    <property type="entry name" value="RLP23-like"/>
</dbReference>
<keyword evidence="9 12" id="KW-1133">Transmembrane helix</keyword>
<dbReference type="Pfam" id="PF00560">
    <property type="entry name" value="LRR_1"/>
    <property type="match status" value="10"/>
</dbReference>
<dbReference type="GO" id="GO:0051707">
    <property type="term" value="P:response to other organism"/>
    <property type="evidence" value="ECO:0007669"/>
    <property type="project" value="UniProtKB-ARBA"/>
</dbReference>
<evidence type="ECO:0000259" key="14">
    <source>
        <dbReference type="Pfam" id="PF08263"/>
    </source>
</evidence>
<dbReference type="InterPro" id="IPR013210">
    <property type="entry name" value="LRR_N_plant-typ"/>
</dbReference>
<evidence type="ECO:0000256" key="13">
    <source>
        <dbReference type="SAM" id="SignalP"/>
    </source>
</evidence>
<reference evidence="15" key="1">
    <citation type="journal article" date="2017" name="Nature">
        <title>The sunflower genome provides insights into oil metabolism, flowering and Asterid evolution.</title>
        <authorList>
            <person name="Badouin H."/>
            <person name="Gouzy J."/>
            <person name="Grassa C.J."/>
            <person name="Murat F."/>
            <person name="Staton S.E."/>
            <person name="Cottret L."/>
            <person name="Lelandais-Briere C."/>
            <person name="Owens G.L."/>
            <person name="Carrere S."/>
            <person name="Mayjonade B."/>
            <person name="Legrand L."/>
            <person name="Gill N."/>
            <person name="Kane N.C."/>
            <person name="Bowers J.E."/>
            <person name="Hubner S."/>
            <person name="Bellec A."/>
            <person name="Berard A."/>
            <person name="Berges H."/>
            <person name="Blanchet N."/>
            <person name="Boniface M.C."/>
            <person name="Brunel D."/>
            <person name="Catrice O."/>
            <person name="Chaidir N."/>
            <person name="Claudel C."/>
            <person name="Donnadieu C."/>
            <person name="Faraut T."/>
            <person name="Fievet G."/>
            <person name="Helmstetter N."/>
            <person name="King M."/>
            <person name="Knapp S.J."/>
            <person name="Lai Z."/>
            <person name="Le Paslier M.C."/>
            <person name="Lippi Y."/>
            <person name="Lorenzon L."/>
            <person name="Mandel J.R."/>
            <person name="Marage G."/>
            <person name="Marchand G."/>
            <person name="Marquand E."/>
            <person name="Bret-Mestries E."/>
            <person name="Morien E."/>
            <person name="Nambeesan S."/>
            <person name="Nguyen T."/>
            <person name="Pegot-Espagnet P."/>
            <person name="Pouilly N."/>
            <person name="Raftis F."/>
            <person name="Sallet E."/>
            <person name="Schiex T."/>
            <person name="Thomas J."/>
            <person name="Vandecasteele C."/>
            <person name="Vares D."/>
            <person name="Vear F."/>
            <person name="Vautrin S."/>
            <person name="Crespi M."/>
            <person name="Mangin B."/>
            <person name="Burke J.M."/>
            <person name="Salse J."/>
            <person name="Munos S."/>
            <person name="Vincourt P."/>
            <person name="Rieseberg L.H."/>
            <person name="Langlade N.B."/>
        </authorList>
    </citation>
    <scope>NUCLEOTIDE SEQUENCE</scope>
    <source>
        <tissue evidence="15">Leaves</tissue>
    </source>
</reference>
<evidence type="ECO:0000256" key="11">
    <source>
        <dbReference type="ARBA" id="ARBA00023180"/>
    </source>
</evidence>
<feature type="domain" description="Leucine-rich repeat-containing N-terminal plant-type" evidence="14">
    <location>
        <begin position="42"/>
        <end position="83"/>
    </location>
</feature>
<evidence type="ECO:0000313" key="16">
    <source>
        <dbReference type="Proteomes" id="UP000215914"/>
    </source>
</evidence>
<protein>
    <submittedName>
        <fullName evidence="15">Leucine-rich repeat-containing, plant-type, leucine-rich repeat domain superfamily</fullName>
    </submittedName>
</protein>
<keyword evidence="8" id="KW-0677">Repeat</keyword>
<dbReference type="Gramene" id="mRNA:HanXRQr2_Chr02g0083201">
    <property type="protein sequence ID" value="CDS:HanXRQr2_Chr02g0083201.1"/>
    <property type="gene ID" value="HanXRQr2_Chr02g0083201"/>
</dbReference>
<keyword evidence="16" id="KW-1185">Reference proteome</keyword>
<dbReference type="PANTHER" id="PTHR48063:SF103">
    <property type="entry name" value="LEUCINE-RICH RECEPTOR-LIKE KINASE FAMILY PROTEIN"/>
    <property type="match status" value="1"/>
</dbReference>
<dbReference type="InterPro" id="IPR032675">
    <property type="entry name" value="LRR_dom_sf"/>
</dbReference>
<organism evidence="15 16">
    <name type="scientific">Helianthus annuus</name>
    <name type="common">Common sunflower</name>
    <dbReference type="NCBI Taxonomy" id="4232"/>
    <lineage>
        <taxon>Eukaryota</taxon>
        <taxon>Viridiplantae</taxon>
        <taxon>Streptophyta</taxon>
        <taxon>Embryophyta</taxon>
        <taxon>Tracheophyta</taxon>
        <taxon>Spermatophyta</taxon>
        <taxon>Magnoliopsida</taxon>
        <taxon>eudicotyledons</taxon>
        <taxon>Gunneridae</taxon>
        <taxon>Pentapetalae</taxon>
        <taxon>asterids</taxon>
        <taxon>campanulids</taxon>
        <taxon>Asterales</taxon>
        <taxon>Asteraceae</taxon>
        <taxon>Asteroideae</taxon>
        <taxon>Heliantheae alliance</taxon>
        <taxon>Heliantheae</taxon>
        <taxon>Helianthus</taxon>
    </lineage>
</organism>
<sequence length="889" mass="99439">MHPQVFFIFSLLLLDLQTITTNQLVAMGRDTNGVVINKKCIDKDRRALLDLKTRLQDPKGVLSTWKTEEEADDCCKWNGVTCNGTTGHVTQLELSGLGGEIGPSLSDLAYLEQFALECPERCVIENIDWLANLSHLQTLSMEGIFIAKANHWVDVFQTLQKLSSLTLYKCDLSQVMYPAYSSSFDNSFSSSIQTLELSNNNLNSSMYHWLFPLTSNNLSTLDLSENMLDGIPKYFGNLCGLTSLRINNNSAPIKFPDFLRNLSGCTSDTLQLLQAIRSQLTGPISDEIQVYSSLKFLNLFNNHLNGAISDKLWELPMLETFVAFSNFLSGAISENIGKSKLWKLHLSNNSLNGVSDRSADHMLNMSYVEYIDLSSCKLGPRFPRWIQKLKNLTRLDIANNGISDSVPLDFWNKWPSQLAYLNLSSNNITMEVPDLLSNFNGLSSAIDLSSNNLYGPIPNVSSTVMLLNLSRNKFSGGISFLCEIVGGYLYFLDLSNNFLTGQVPDCLWNFKSLDVLNLGHNNFFGRLPASIESLFNLEVLYLYKNKFTGELPLSLKNCTNLKFLNLGVNNFSGNVPAWIGENLSKLYVLSLSANNFFGTIPLQLCQLVNLQLLDLSKNNLFGTIPSCMNNLTTMVQEGLIPTRTEYVFSIPWYNPRYAHQDFIFHSYFDHATIEWQGNVREFSSILGLLRIIDLSSNNLTGQFPYELTNLHGLIALNLSKNALGGEIPWKIGDMKKLLTLDISRNNFSGGIPSSMAQMTSINYLDVSYNNLSGRIPSSTQLQSFEPSRYSGNAGLCGPPITKNCIGDDESEVPPTLGESEGGREDVDELQRWFYIGGGSGFVTGFWIVCGTLVLNRHLRHAFFHFLDRVKNVVYVKVMVFIAKLQRAAL</sequence>
<dbReference type="SUPFAM" id="SSF52058">
    <property type="entry name" value="L domain-like"/>
    <property type="match status" value="1"/>
</dbReference>
<dbReference type="SUPFAM" id="SSF52047">
    <property type="entry name" value="RNI-like"/>
    <property type="match status" value="1"/>
</dbReference>
<dbReference type="FunFam" id="3.80.10.10:FF:000095">
    <property type="entry name" value="LRR receptor-like serine/threonine-protein kinase GSO1"/>
    <property type="match status" value="1"/>
</dbReference>
<evidence type="ECO:0000256" key="8">
    <source>
        <dbReference type="ARBA" id="ARBA00022737"/>
    </source>
</evidence>
<keyword evidence="4" id="KW-1003">Cell membrane</keyword>
<comment type="caution">
    <text evidence="15">The sequence shown here is derived from an EMBL/GenBank/DDBJ whole genome shotgun (WGS) entry which is preliminary data.</text>
</comment>
<evidence type="ECO:0000256" key="4">
    <source>
        <dbReference type="ARBA" id="ARBA00022475"/>
    </source>
</evidence>
<keyword evidence="10 12" id="KW-0472">Membrane</keyword>
<evidence type="ECO:0000256" key="2">
    <source>
        <dbReference type="ARBA" id="ARBA00004479"/>
    </source>
</evidence>
<reference evidence="15" key="2">
    <citation type="submission" date="2020-06" db="EMBL/GenBank/DDBJ databases">
        <title>Helianthus annuus Genome sequencing and assembly Release 2.</title>
        <authorList>
            <person name="Gouzy J."/>
            <person name="Langlade N."/>
            <person name="Munos S."/>
        </authorList>
    </citation>
    <scope>NUCLEOTIDE SEQUENCE</scope>
    <source>
        <tissue evidence="15">Leaves</tissue>
    </source>
</reference>
<dbReference type="Pfam" id="PF08263">
    <property type="entry name" value="LRRNT_2"/>
    <property type="match status" value="1"/>
</dbReference>
<keyword evidence="7 13" id="KW-0732">Signal</keyword>
<evidence type="ECO:0000313" key="15">
    <source>
        <dbReference type="EMBL" id="KAF5819932.1"/>
    </source>
</evidence>
<evidence type="ECO:0000256" key="6">
    <source>
        <dbReference type="ARBA" id="ARBA00022692"/>
    </source>
</evidence>
<gene>
    <name evidence="15" type="ORF">HanXRQr2_Chr02g0083201</name>
</gene>
<keyword evidence="5" id="KW-0433">Leucine-rich repeat</keyword>
<evidence type="ECO:0000256" key="10">
    <source>
        <dbReference type="ARBA" id="ARBA00023136"/>
    </source>
</evidence>
<dbReference type="Gene3D" id="3.80.10.10">
    <property type="entry name" value="Ribonuclease Inhibitor"/>
    <property type="match status" value="4"/>
</dbReference>
<dbReference type="PROSITE" id="PS51450">
    <property type="entry name" value="LRR"/>
    <property type="match status" value="1"/>
</dbReference>
<keyword evidence="6 12" id="KW-0812">Transmembrane</keyword>
<feature type="signal peptide" evidence="13">
    <location>
        <begin position="1"/>
        <end position="21"/>
    </location>
</feature>